<sequence>MSEMFRFVCLIAGLFVAPLLSATEVASLTACKAEAEAWICASWKDNRMSVFRSEHYISALEFSGQTEADSSIKLPAANAGSGIRSVAEPPALAEGRYTLQLLACNAEPCRKRMSKLQQIPDSRVVEIRNDDQLWQVLLVGEFGTIKSAQRQGGELITRYGLRDKPWVRSMESIKRRQVR</sequence>
<dbReference type="AlphaFoldDB" id="A0A369WD87"/>
<dbReference type="Proteomes" id="UP000253769">
    <property type="component" value="Unassembled WGS sequence"/>
</dbReference>
<accession>A0A369WD87</accession>
<reference evidence="2 3" key="1">
    <citation type="submission" date="2018-07" db="EMBL/GenBank/DDBJ databases">
        <title>Motiliproteus coralliicola sp. nov., a bacterium isolated from Coral.</title>
        <authorList>
            <person name="Wang G."/>
        </authorList>
    </citation>
    <scope>NUCLEOTIDE SEQUENCE [LARGE SCALE GENOMIC DNA]</scope>
    <source>
        <strain evidence="2 3">C34</strain>
    </source>
</reference>
<organism evidence="2 3">
    <name type="scientific">Motiliproteus coralliicola</name>
    <dbReference type="NCBI Taxonomy" id="2283196"/>
    <lineage>
        <taxon>Bacteria</taxon>
        <taxon>Pseudomonadati</taxon>
        <taxon>Pseudomonadota</taxon>
        <taxon>Gammaproteobacteria</taxon>
        <taxon>Oceanospirillales</taxon>
        <taxon>Oceanospirillaceae</taxon>
        <taxon>Motiliproteus</taxon>
    </lineage>
</organism>
<proteinExistence type="predicted"/>
<dbReference type="EMBL" id="QQOH01000003">
    <property type="protein sequence ID" value="RDE19607.1"/>
    <property type="molecule type" value="Genomic_DNA"/>
</dbReference>
<feature type="signal peptide" evidence="1">
    <location>
        <begin position="1"/>
        <end position="22"/>
    </location>
</feature>
<dbReference type="GO" id="GO:0042834">
    <property type="term" value="F:peptidoglycan binding"/>
    <property type="evidence" value="ECO:0007669"/>
    <property type="project" value="InterPro"/>
</dbReference>
<name>A0A369WD87_9GAMM</name>
<evidence type="ECO:0000313" key="3">
    <source>
        <dbReference type="Proteomes" id="UP000253769"/>
    </source>
</evidence>
<evidence type="ECO:0000256" key="1">
    <source>
        <dbReference type="SAM" id="SignalP"/>
    </source>
</evidence>
<comment type="caution">
    <text evidence="2">The sequence shown here is derived from an EMBL/GenBank/DDBJ whole genome shotgun (WGS) entry which is preliminary data.</text>
</comment>
<keyword evidence="1" id="KW-0732">Signal</keyword>
<evidence type="ECO:0000313" key="2">
    <source>
        <dbReference type="EMBL" id="RDE19607.1"/>
    </source>
</evidence>
<dbReference type="InterPro" id="IPR036680">
    <property type="entry name" value="SPOR-like_sf"/>
</dbReference>
<dbReference type="Gene3D" id="3.30.70.1070">
    <property type="entry name" value="Sporulation related repeat"/>
    <property type="match status" value="1"/>
</dbReference>
<evidence type="ECO:0008006" key="4">
    <source>
        <dbReference type="Google" id="ProtNLM"/>
    </source>
</evidence>
<protein>
    <recommendedName>
        <fullName evidence="4">SPOR domain-containing protein</fullName>
    </recommendedName>
</protein>
<keyword evidence="3" id="KW-1185">Reference proteome</keyword>
<feature type="chain" id="PRO_5016903021" description="SPOR domain-containing protein" evidence="1">
    <location>
        <begin position="23"/>
        <end position="179"/>
    </location>
</feature>
<gene>
    <name evidence="2" type="ORF">DV711_12040</name>
</gene>